<evidence type="ECO:0000313" key="1">
    <source>
        <dbReference type="EMBL" id="EYF05388.1"/>
    </source>
</evidence>
<dbReference type="EMBL" id="ASRX01000024">
    <property type="protein sequence ID" value="EYF05388.1"/>
    <property type="molecule type" value="Genomic_DNA"/>
</dbReference>
<dbReference type="STRING" id="1192034.CAP_3305"/>
<evidence type="ECO:0000313" key="2">
    <source>
        <dbReference type="Proteomes" id="UP000019678"/>
    </source>
</evidence>
<dbReference type="OrthoDB" id="8852350at2"/>
<keyword evidence="2" id="KW-1185">Reference proteome</keyword>
<organism evidence="1 2">
    <name type="scientific">Chondromyces apiculatus DSM 436</name>
    <dbReference type="NCBI Taxonomy" id="1192034"/>
    <lineage>
        <taxon>Bacteria</taxon>
        <taxon>Pseudomonadati</taxon>
        <taxon>Myxococcota</taxon>
        <taxon>Polyangia</taxon>
        <taxon>Polyangiales</taxon>
        <taxon>Polyangiaceae</taxon>
        <taxon>Chondromyces</taxon>
    </lineage>
</organism>
<dbReference type="AlphaFoldDB" id="A0A017T7Z1"/>
<accession>A0A017T7Z1</accession>
<dbReference type="RefSeq" id="WP_044241886.1">
    <property type="nucleotide sequence ID" value="NZ_ASRX01000024.1"/>
</dbReference>
<name>A0A017T7Z1_9BACT</name>
<proteinExistence type="predicted"/>
<comment type="caution">
    <text evidence="1">The sequence shown here is derived from an EMBL/GenBank/DDBJ whole genome shotgun (WGS) entry which is preliminary data.</text>
</comment>
<reference evidence="1 2" key="1">
    <citation type="submission" date="2013-05" db="EMBL/GenBank/DDBJ databases">
        <title>Genome assembly of Chondromyces apiculatus DSM 436.</title>
        <authorList>
            <person name="Sharma G."/>
            <person name="Khatri I."/>
            <person name="Kaur C."/>
            <person name="Mayilraj S."/>
            <person name="Subramanian S."/>
        </authorList>
    </citation>
    <scope>NUCLEOTIDE SEQUENCE [LARGE SCALE GENOMIC DNA]</scope>
    <source>
        <strain evidence="1 2">DSM 436</strain>
    </source>
</reference>
<protein>
    <submittedName>
        <fullName evidence="1">Uncharacterized protein</fullName>
    </submittedName>
</protein>
<sequence length="115" mass="12285">MSERHIADAEPAFKVVNITPDFCKVNGQVVPFDIFQILPPERSNYAKKVRARKEKVLHVASIVSGVVGNAGSGVISGVSQGSGDVVVLEGATKVRVEGQLCARHRDLCLMNVKSG</sequence>
<dbReference type="Pfam" id="PF13665">
    <property type="entry name" value="Tox-PAAR-like"/>
    <property type="match status" value="1"/>
</dbReference>
<gene>
    <name evidence="1" type="ORF">CAP_3305</name>
</gene>
<dbReference type="Proteomes" id="UP000019678">
    <property type="component" value="Unassembled WGS sequence"/>
</dbReference>
<dbReference type="eggNOG" id="COG4104">
    <property type="taxonomic scope" value="Bacteria"/>
</dbReference>